<organism evidence="14 15">
    <name type="scientific">Hamadaea flava</name>
    <dbReference type="NCBI Taxonomy" id="1742688"/>
    <lineage>
        <taxon>Bacteria</taxon>
        <taxon>Bacillati</taxon>
        <taxon>Actinomycetota</taxon>
        <taxon>Actinomycetes</taxon>
        <taxon>Micromonosporales</taxon>
        <taxon>Micromonosporaceae</taxon>
        <taxon>Hamadaea</taxon>
    </lineage>
</organism>
<keyword evidence="12" id="KW-1208">Phospholipid metabolism</keyword>
<evidence type="ECO:0000256" key="11">
    <source>
        <dbReference type="ARBA" id="ARBA00023209"/>
    </source>
</evidence>
<sequence length="309" mass="33516">MRSKIELDTAIRQDRRTVLLVNTRSRRGRDHFEQVSRHLDEAGFQLLARFGLERPERLPEVLSDALALGPDLLVAGGGDGTISETARHLAHRDVAMGLLPLGTTNNFARTLGVPLDVTGALALLTEGKVADVDLGEAAGRIFTNLVSVGLSAQVAEHVPHRLKRRLGRVAYPLTALTRLPAHRPFDAVVTAGGEVRRVRTHQLNIANGNSHAGNPIARDGSADDRLLMAYALGRHGRRHLLGATLRHLVTGRLRTVEGSPFLAAPEVLVETDPALPLDIDGEVLGRTPVRVRILPNALRVMVAPDFPDR</sequence>
<keyword evidence="3" id="KW-0444">Lipid biosynthesis</keyword>
<dbReference type="Gene3D" id="2.60.200.40">
    <property type="match status" value="1"/>
</dbReference>
<proteinExistence type="inferred from homology"/>
<feature type="domain" description="DAGKc" evidence="13">
    <location>
        <begin position="12"/>
        <end position="141"/>
    </location>
</feature>
<dbReference type="Pfam" id="PF19279">
    <property type="entry name" value="YegS_C"/>
    <property type="match status" value="1"/>
</dbReference>
<evidence type="ECO:0000256" key="10">
    <source>
        <dbReference type="ARBA" id="ARBA00023098"/>
    </source>
</evidence>
<comment type="cofactor">
    <cofactor evidence="1">
        <name>Mg(2+)</name>
        <dbReference type="ChEBI" id="CHEBI:18420"/>
    </cofactor>
</comment>
<gene>
    <name evidence="14" type="ORF">ACFOZ4_18855</name>
</gene>
<evidence type="ECO:0000256" key="1">
    <source>
        <dbReference type="ARBA" id="ARBA00001946"/>
    </source>
</evidence>
<keyword evidence="6" id="KW-0547">Nucleotide-binding</keyword>
<evidence type="ECO:0000256" key="9">
    <source>
        <dbReference type="ARBA" id="ARBA00022842"/>
    </source>
</evidence>
<dbReference type="EMBL" id="JBHSAY010000009">
    <property type="protein sequence ID" value="MFC4132674.1"/>
    <property type="molecule type" value="Genomic_DNA"/>
</dbReference>
<keyword evidence="9" id="KW-0460">Magnesium</keyword>
<dbReference type="Proteomes" id="UP001595816">
    <property type="component" value="Unassembled WGS sequence"/>
</dbReference>
<evidence type="ECO:0000256" key="7">
    <source>
        <dbReference type="ARBA" id="ARBA00022777"/>
    </source>
</evidence>
<dbReference type="PROSITE" id="PS50146">
    <property type="entry name" value="DAGK"/>
    <property type="match status" value="1"/>
</dbReference>
<accession>A0ABV8LS92</accession>
<evidence type="ECO:0000256" key="8">
    <source>
        <dbReference type="ARBA" id="ARBA00022840"/>
    </source>
</evidence>
<protein>
    <submittedName>
        <fullName evidence="14">Diacylglycerol/lipid kinase family protein</fullName>
        <ecNumber evidence="14">2.7.1.-</ecNumber>
    </submittedName>
</protein>
<reference evidence="15" key="1">
    <citation type="journal article" date="2019" name="Int. J. Syst. Evol. Microbiol.">
        <title>The Global Catalogue of Microorganisms (GCM) 10K type strain sequencing project: providing services to taxonomists for standard genome sequencing and annotation.</title>
        <authorList>
            <consortium name="The Broad Institute Genomics Platform"/>
            <consortium name="The Broad Institute Genome Sequencing Center for Infectious Disease"/>
            <person name="Wu L."/>
            <person name="Ma J."/>
        </authorList>
    </citation>
    <scope>NUCLEOTIDE SEQUENCE [LARGE SCALE GENOMIC DNA]</scope>
    <source>
        <strain evidence="15">CGMCC 4.7289</strain>
    </source>
</reference>
<dbReference type="InterPro" id="IPR050187">
    <property type="entry name" value="Lipid_Phosphate_FormReg"/>
</dbReference>
<dbReference type="InterPro" id="IPR016064">
    <property type="entry name" value="NAD/diacylglycerol_kinase_sf"/>
</dbReference>
<keyword evidence="15" id="KW-1185">Reference proteome</keyword>
<evidence type="ECO:0000256" key="4">
    <source>
        <dbReference type="ARBA" id="ARBA00022679"/>
    </source>
</evidence>
<evidence type="ECO:0000313" key="15">
    <source>
        <dbReference type="Proteomes" id="UP001595816"/>
    </source>
</evidence>
<evidence type="ECO:0000256" key="3">
    <source>
        <dbReference type="ARBA" id="ARBA00022516"/>
    </source>
</evidence>
<dbReference type="InterPro" id="IPR001206">
    <property type="entry name" value="Diacylglycerol_kinase_cat_dom"/>
</dbReference>
<keyword evidence="7 14" id="KW-0418">Kinase</keyword>
<comment type="caution">
    <text evidence="14">The sequence shown here is derived from an EMBL/GenBank/DDBJ whole genome shotgun (WGS) entry which is preliminary data.</text>
</comment>
<dbReference type="RefSeq" id="WP_253752822.1">
    <property type="nucleotide sequence ID" value="NZ_JAMZDZ010000001.1"/>
</dbReference>
<dbReference type="PANTHER" id="PTHR12358">
    <property type="entry name" value="SPHINGOSINE KINASE"/>
    <property type="match status" value="1"/>
</dbReference>
<dbReference type="Gene3D" id="3.40.50.10330">
    <property type="entry name" value="Probable inorganic polyphosphate/atp-NAD kinase, domain 1"/>
    <property type="match status" value="1"/>
</dbReference>
<dbReference type="GO" id="GO:0016301">
    <property type="term" value="F:kinase activity"/>
    <property type="evidence" value="ECO:0007669"/>
    <property type="project" value="UniProtKB-KW"/>
</dbReference>
<evidence type="ECO:0000259" key="13">
    <source>
        <dbReference type="PROSITE" id="PS50146"/>
    </source>
</evidence>
<evidence type="ECO:0000256" key="12">
    <source>
        <dbReference type="ARBA" id="ARBA00023264"/>
    </source>
</evidence>
<keyword evidence="8" id="KW-0067">ATP-binding</keyword>
<evidence type="ECO:0000256" key="6">
    <source>
        <dbReference type="ARBA" id="ARBA00022741"/>
    </source>
</evidence>
<evidence type="ECO:0000313" key="14">
    <source>
        <dbReference type="EMBL" id="MFC4132674.1"/>
    </source>
</evidence>
<evidence type="ECO:0000256" key="2">
    <source>
        <dbReference type="ARBA" id="ARBA00005983"/>
    </source>
</evidence>
<keyword evidence="11" id="KW-0594">Phospholipid biosynthesis</keyword>
<dbReference type="NCBIfam" id="TIGR00147">
    <property type="entry name" value="YegS/Rv2252/BmrU family lipid kinase"/>
    <property type="match status" value="1"/>
</dbReference>
<name>A0ABV8LS92_9ACTN</name>
<dbReference type="InterPro" id="IPR017438">
    <property type="entry name" value="ATP-NAD_kinase_N"/>
</dbReference>
<dbReference type="InterPro" id="IPR005218">
    <property type="entry name" value="Diacylglycerol/lipid_kinase"/>
</dbReference>
<evidence type="ECO:0000256" key="5">
    <source>
        <dbReference type="ARBA" id="ARBA00022723"/>
    </source>
</evidence>
<dbReference type="PANTHER" id="PTHR12358:SF106">
    <property type="entry name" value="LIPID KINASE YEGS"/>
    <property type="match status" value="1"/>
</dbReference>
<dbReference type="Pfam" id="PF00781">
    <property type="entry name" value="DAGK_cat"/>
    <property type="match status" value="1"/>
</dbReference>
<dbReference type="SMART" id="SM00046">
    <property type="entry name" value="DAGKc"/>
    <property type="match status" value="1"/>
</dbReference>
<keyword evidence="10" id="KW-0443">Lipid metabolism</keyword>
<dbReference type="SUPFAM" id="SSF111331">
    <property type="entry name" value="NAD kinase/diacylglycerol kinase-like"/>
    <property type="match status" value="1"/>
</dbReference>
<dbReference type="EC" id="2.7.1.-" evidence="14"/>
<keyword evidence="5" id="KW-0479">Metal-binding</keyword>
<comment type="similarity">
    <text evidence="2">Belongs to the diacylglycerol/lipid kinase family.</text>
</comment>
<keyword evidence="4 14" id="KW-0808">Transferase</keyword>
<dbReference type="InterPro" id="IPR045540">
    <property type="entry name" value="YegS/DAGK_C"/>
</dbReference>